<gene>
    <name evidence="4" type="ORF">PV04_03917</name>
</gene>
<evidence type="ECO:0000313" key="5">
    <source>
        <dbReference type="Proteomes" id="UP000054266"/>
    </source>
</evidence>
<dbReference type="Proteomes" id="UP000054266">
    <property type="component" value="Unassembled WGS sequence"/>
</dbReference>
<reference evidence="4 5" key="1">
    <citation type="submission" date="2015-01" db="EMBL/GenBank/DDBJ databases">
        <title>The Genome Sequence of Capronia semiimmersa CBS27337.</title>
        <authorList>
            <consortium name="The Broad Institute Genomics Platform"/>
            <person name="Cuomo C."/>
            <person name="de Hoog S."/>
            <person name="Gorbushina A."/>
            <person name="Stielow B."/>
            <person name="Teixiera M."/>
            <person name="Abouelleil A."/>
            <person name="Chapman S.B."/>
            <person name="Priest M."/>
            <person name="Young S.K."/>
            <person name="Wortman J."/>
            <person name="Nusbaum C."/>
            <person name="Birren B."/>
        </authorList>
    </citation>
    <scope>NUCLEOTIDE SEQUENCE [LARGE SCALE GENOMIC DNA]</scope>
    <source>
        <strain evidence="4 5">CBS 27337</strain>
    </source>
</reference>
<dbReference type="GO" id="GO:0017056">
    <property type="term" value="F:structural constituent of nuclear pore"/>
    <property type="evidence" value="ECO:0007669"/>
    <property type="project" value="InterPro"/>
</dbReference>
<dbReference type="EMBL" id="KN846958">
    <property type="protein sequence ID" value="KIW67938.1"/>
    <property type="molecule type" value="Genomic_DNA"/>
</dbReference>
<dbReference type="Pfam" id="PF18378">
    <property type="entry name" value="Nup188_C"/>
    <property type="match status" value="1"/>
</dbReference>
<sequence length="1829" mass="202124">MEGESASPPYFPDVGKCLSGEKLVLSWDDLFEALFSHDHSRAQHASRILSSDYPKRMLSSKFPSFPRPNAPSKAAFDSAISAIPTSSNGLYSRDELREDAAWLSKQVEISEQEALRLALLEWQYRPESRLREGYSEAEVASLKEALGADYVDRYLQVKGGFQARDDAVFHSQQSRRARLLRLHLSQQVLVLRLGKELTELNFSDDKESGTSGPCETLVTELRAGMYDLKEDIATGIDRAESLLQSLEAGPSWEIEESDLDLLKDVRDTCTLQMIGYILETLLLVVRRSDKILSSDSVRRWFRLMSSVGFFATFTSEIERQTQAIQKIQSTASLLSLAILNVGLTITTLVNTASSGRLIQPGSRPEYCFDLETTSQVHELIYSAAVVGNMLAGPAILAWAMIIYKIQQLASFVKEKRESQHVQRTLDAVATFDAATGRRSSGGSSAFQATIFEDLLDTIMMHSTNDDPSSFLLDATLGQCNVVDYIALLSSSMGSLATLLPVYKVQALQDVIKMAQSLLGYTPELISSQLALLSIDADSRAEQKLYDPAITFLEDEDLLRGFYDTAAARFPYECLPFLQFSRALARVSIFSDDGTQYVEYRLRKLTSLTRAVGKSVKYTTTREDESGSFVALEAPVNLLDFSPNKLLTYNHQDTETTSIVPAETIGELISDPDAGGPTVIRWQFEFSGLAYMGQLLELHYMGLLAASLSPSEDLEGVVSETIGVLATLLSTILNNNPLQQTTAELQEHCESILNEFSSHLNPEADVIVYIFDILEQELQRFRRRTISTFDCRIMIACLDFIIVLTNLRPQLIWSNLNRTSLLGHQSASSPILAIVSGVEVPLQIFDFLEKCTELYHSLIALALKQANTNAPTTRPLTRSKLPAVWRVQNPILVTPTEVFYQIFQGIRDWSFRNPEQQLRISTSMAKSFSDVIQYAFGVGASFTAPSIVAAPFVGAATYLVSAFRESGSQDLGSNPVALSLLATSTSGKTFLVGDGSMLLDDARFERYVSSQLSLATLLVRYSLARELPLSPLEKHIFDVVPALVRTLQVGSSARTSCLGLLRNILVYVERHQPSSLLGHLGSSSCIDLLNFLQHVDANSESPQERAEVWKLLSQLVKDSQQWLAMVILTGSAPDGSKRKKSDKEAAVCIRGKTFLQIAMDELKSIESLPRKVAIAMLDFVLQAQQDWSWVTQDLSSSKNFFSKVVQFATKPGTRDPDGTILADGNLIAARVTDIATTHLHHAIIARDMDAIKTYIPLINWLASNAVEVSSYNASLHGNMRRNFTAKYNGLTVGDIRSTGLSEREYGPNFYYDIDFANKLLETDSSWQGLGGRSNSQSFSAEFRRANTNLSLLDSELALLSSLQRLCIEHSKFFVQDREVHRAMAQIIQHCFAANSQLYPTEALFESLFQNRADLSMALLRELVGAGAKGSDMVGLLEHAWAAVRFRSGTYEQAIINNDLAYWRSILSVLLMTLQIHVNLKRKSPVVSGDTMAVVPLDPETPTFLEITSSIVAEGFRSVVVALQDEKEHRRKTDADDETDRAGLRDISILLTLMQTILRLPSLPQFAAELSDRLSSSGIISSCLILYSWSHLLGESETDSQPRYADYCVQLLASISSLPLVAEELAIEGVLNRILSAKTTDALQRVPGGVSHADNRRDCAFLYRVWATGLLPLCLNLLHAVGGAIAPEVSVFLNRFPDQLIRASTSLMPTPQAKAAGADVLTLGVASEAATLALISYGLASYREAGASAAVDPTTILPLKGYDEHRKAIVEDLRDLIAMKEDARRKMTVPTDEKELTWQSAKDGDKLDAKIVKELKMAVAALSRDEDDDEK</sequence>
<protein>
    <submittedName>
        <fullName evidence="4">Uncharacterized protein</fullName>
    </submittedName>
</protein>
<evidence type="ECO:0000259" key="3">
    <source>
        <dbReference type="Pfam" id="PF21093"/>
    </source>
</evidence>
<evidence type="ECO:0000313" key="4">
    <source>
        <dbReference type="EMBL" id="KIW67938.1"/>
    </source>
</evidence>
<dbReference type="Gene3D" id="1.25.10.70">
    <property type="match status" value="1"/>
</dbReference>
<evidence type="ECO:0000259" key="1">
    <source>
        <dbReference type="Pfam" id="PF10487"/>
    </source>
</evidence>
<feature type="domain" description="Nucleoporin Nup188 N-terminal subdomain III" evidence="3">
    <location>
        <begin position="679"/>
        <end position="1129"/>
    </location>
</feature>
<dbReference type="STRING" id="5601.A0A0D2FIQ5"/>
<dbReference type="InterPro" id="IPR041634">
    <property type="entry name" value="Nup188_C"/>
</dbReference>
<dbReference type="Pfam" id="PF21093">
    <property type="entry name" value="Nup188_N-subdom_III"/>
    <property type="match status" value="1"/>
</dbReference>
<name>A0A0D2FIQ5_9EURO</name>
<dbReference type="InterPro" id="IPR048883">
    <property type="entry name" value="Nup188_N-subdom_III"/>
</dbReference>
<evidence type="ECO:0000259" key="2">
    <source>
        <dbReference type="Pfam" id="PF18378"/>
    </source>
</evidence>
<organism evidence="4 5">
    <name type="scientific">Phialophora macrospora</name>
    <dbReference type="NCBI Taxonomy" id="1851006"/>
    <lineage>
        <taxon>Eukaryota</taxon>
        <taxon>Fungi</taxon>
        <taxon>Dikarya</taxon>
        <taxon>Ascomycota</taxon>
        <taxon>Pezizomycotina</taxon>
        <taxon>Eurotiomycetes</taxon>
        <taxon>Chaetothyriomycetidae</taxon>
        <taxon>Chaetothyriales</taxon>
        <taxon>Herpotrichiellaceae</taxon>
        <taxon>Phialophora</taxon>
    </lineage>
</organism>
<accession>A0A0D2FIQ5</accession>
<feature type="domain" description="Nucleoporin Nup188 N-terminal" evidence="1">
    <location>
        <begin position="162"/>
        <end position="426"/>
    </location>
</feature>
<proteinExistence type="predicted"/>
<feature type="domain" description="Nuclear pore protein Nup188 C-terminal" evidence="2">
    <location>
        <begin position="1434"/>
        <end position="1818"/>
    </location>
</feature>
<dbReference type="HOGENOM" id="CLU_001029_0_0_1"/>
<keyword evidence="5" id="KW-1185">Reference proteome</keyword>
<dbReference type="Pfam" id="PF10487">
    <property type="entry name" value="Nup188_N"/>
    <property type="match status" value="1"/>
</dbReference>
<dbReference type="InterPro" id="IPR018864">
    <property type="entry name" value="Nucleoporin_Nup188_N"/>
</dbReference>